<evidence type="ECO:0008006" key="4">
    <source>
        <dbReference type="Google" id="ProtNLM"/>
    </source>
</evidence>
<dbReference type="Proteomes" id="UP000594454">
    <property type="component" value="Chromosome 6"/>
</dbReference>
<sequence length="138" mass="15410">MSNGPPVKRYRREERSDSEFSEDEVSVKETKGMKIQASRIVPFRAANAEPADPGTPGSFIVWDREYVSPPDQRTSGADDEPLCSETEKYSGLADSHRCSHCDGRGHCIAECRKLKAVQSRKEWNVEDPDSSSNTSEDD</sequence>
<dbReference type="AlphaFoldDB" id="A0A7R8V378"/>
<reference evidence="2 3" key="1">
    <citation type="submission" date="2020-11" db="EMBL/GenBank/DDBJ databases">
        <authorList>
            <person name="Wallbank WR R."/>
            <person name="Pardo Diaz C."/>
            <person name="Kozak K."/>
            <person name="Martin S."/>
            <person name="Jiggins C."/>
            <person name="Moest M."/>
            <person name="Warren A I."/>
            <person name="Generalovic N T."/>
            <person name="Byers J.R.P. K."/>
            <person name="Montejo-Kovacevich G."/>
            <person name="Yen C E."/>
        </authorList>
    </citation>
    <scope>NUCLEOTIDE SEQUENCE [LARGE SCALE GENOMIC DNA]</scope>
</reference>
<proteinExistence type="predicted"/>
<organism evidence="2 3">
    <name type="scientific">Hermetia illucens</name>
    <name type="common">Black soldier fly</name>
    <dbReference type="NCBI Taxonomy" id="343691"/>
    <lineage>
        <taxon>Eukaryota</taxon>
        <taxon>Metazoa</taxon>
        <taxon>Ecdysozoa</taxon>
        <taxon>Arthropoda</taxon>
        <taxon>Hexapoda</taxon>
        <taxon>Insecta</taxon>
        <taxon>Pterygota</taxon>
        <taxon>Neoptera</taxon>
        <taxon>Endopterygota</taxon>
        <taxon>Diptera</taxon>
        <taxon>Brachycera</taxon>
        <taxon>Stratiomyomorpha</taxon>
        <taxon>Stratiomyidae</taxon>
        <taxon>Hermetiinae</taxon>
        <taxon>Hermetia</taxon>
    </lineage>
</organism>
<dbReference type="InParanoid" id="A0A7R8V378"/>
<gene>
    <name evidence="2" type="ORF">HERILL_LOCUS14325</name>
</gene>
<accession>A0A7R8V378</accession>
<protein>
    <recommendedName>
        <fullName evidence="4">CCHC-type domain-containing protein</fullName>
    </recommendedName>
</protein>
<feature type="region of interest" description="Disordered" evidence="1">
    <location>
        <begin position="119"/>
        <end position="138"/>
    </location>
</feature>
<evidence type="ECO:0000313" key="2">
    <source>
        <dbReference type="EMBL" id="CAD7091928.1"/>
    </source>
</evidence>
<feature type="region of interest" description="Disordered" evidence="1">
    <location>
        <begin position="1"/>
        <end position="29"/>
    </location>
</feature>
<dbReference type="EMBL" id="LR899014">
    <property type="protein sequence ID" value="CAD7091928.1"/>
    <property type="molecule type" value="Genomic_DNA"/>
</dbReference>
<feature type="compositionally biased region" description="Acidic residues" evidence="1">
    <location>
        <begin position="125"/>
        <end position="138"/>
    </location>
</feature>
<evidence type="ECO:0000256" key="1">
    <source>
        <dbReference type="SAM" id="MobiDB-lite"/>
    </source>
</evidence>
<keyword evidence="3" id="KW-1185">Reference proteome</keyword>
<evidence type="ECO:0000313" key="3">
    <source>
        <dbReference type="Proteomes" id="UP000594454"/>
    </source>
</evidence>
<name>A0A7R8V378_HERIL</name>